<dbReference type="RefSeq" id="WP_214442505.1">
    <property type="nucleotide sequence ID" value="NZ_JAECZB010000107.1"/>
</dbReference>
<comment type="caution">
    <text evidence="2">The sequence shown here is derived from an EMBL/GenBank/DDBJ whole genome shotgun (WGS) entry which is preliminary data.</text>
</comment>
<evidence type="ECO:0000256" key="1">
    <source>
        <dbReference type="SAM" id="Coils"/>
    </source>
</evidence>
<name>A0A8J7L4T0_9CYAN</name>
<sequence length="528" mass="62661">MEELSSLQKFTVHQVIEFRKKVLQDDNIYNISFEEIGQLFLKEFIGDDIFENFTFEQIRLQYISLLDIGTNKITIHFEGKQKEICLSPIPVQEKEFFTYICKKYISLQKEPRLCLLELYQKTSVDLQEIEERISKYEKQIEEQNRQKNELQPDDYKVQLLKYYVNLNIEAKNEIIKFLTSRNIKMCALEKSSSKFEFISSLSFFQQEPYTYSYRNQPLRYDADKLSHIANKFLDVTIPEMRNLEKLYKDSPSEFYEYAQKYIIDKKIIEHIEKYIKENHFLNARRHVLQPALDNYQKDKVLFLNLTPLQIEGIFYDYCIGLGIPEKSIQKASIGEKLDKIIAINPNLHDFEYFKFVFPKTRNRVAHGKLFKEEECNQISCTLLLDLHDVCGRVTSDNIPVNLLVILLKEIKESRNINSNLIKISYANLQGIKCPNFYNLQEAIDLVEKKCNEDQLFNYLYEIITKSTNNLVLIKCIEKILNFYKNKGIQIHNHNELFKEIQQIREIEISIKNKEVNFIEFCEALDSLL</sequence>
<dbReference type="AlphaFoldDB" id="A0A8J7L4T0"/>
<feature type="coiled-coil region" evidence="1">
    <location>
        <begin position="119"/>
        <end position="153"/>
    </location>
</feature>
<proteinExistence type="predicted"/>
<accession>A0A8J7L4T0</accession>
<dbReference type="EMBL" id="JAECZB010000107">
    <property type="protein sequence ID" value="MBH8556310.1"/>
    <property type="molecule type" value="Genomic_DNA"/>
</dbReference>
<protein>
    <submittedName>
        <fullName evidence="2">Uncharacterized protein</fullName>
    </submittedName>
</protein>
<keyword evidence="1" id="KW-0175">Coiled coil</keyword>
<dbReference type="Proteomes" id="UP000599391">
    <property type="component" value="Unassembled WGS sequence"/>
</dbReference>
<evidence type="ECO:0000313" key="3">
    <source>
        <dbReference type="Proteomes" id="UP000599391"/>
    </source>
</evidence>
<organism evidence="2 3">
    <name type="scientific">Atlanticothrix silvestris CENA357</name>
    <dbReference type="NCBI Taxonomy" id="1725252"/>
    <lineage>
        <taxon>Bacteria</taxon>
        <taxon>Bacillati</taxon>
        <taxon>Cyanobacteriota</taxon>
        <taxon>Cyanophyceae</taxon>
        <taxon>Nostocales</taxon>
        <taxon>Nodulariaceae</taxon>
        <taxon>Atlanticothrix</taxon>
        <taxon>Atlanticothrix silvestris</taxon>
    </lineage>
</organism>
<evidence type="ECO:0000313" key="2">
    <source>
        <dbReference type="EMBL" id="MBH8556310.1"/>
    </source>
</evidence>
<keyword evidence="3" id="KW-1185">Reference proteome</keyword>
<reference evidence="2 3" key="1">
    <citation type="journal article" date="2021" name="Int. J. Syst. Evol. Microbiol.">
        <title>Amazonocrinis nigriterrae gen. nov., sp. nov., Atlanticothrix silvestris gen. nov., sp. nov. and Dendronalium phyllosphericum gen. nov., sp. nov., nostocacean cyanobacteria from Brazilian environments.</title>
        <authorList>
            <person name="Alvarenga D.O."/>
            <person name="Andreote A.P.D."/>
            <person name="Branco L.H.Z."/>
            <person name="Delbaje E."/>
            <person name="Cruz R.B."/>
            <person name="Varani A.M."/>
            <person name="Fiore M.F."/>
        </authorList>
    </citation>
    <scope>NUCLEOTIDE SEQUENCE [LARGE SCALE GENOMIC DNA]</scope>
    <source>
        <strain evidence="2 3">CENA357</strain>
    </source>
</reference>
<gene>
    <name evidence="2" type="ORF">I8751_29090</name>
</gene>